<dbReference type="Proteomes" id="UP001529340">
    <property type="component" value="Unassembled WGS sequence"/>
</dbReference>
<evidence type="ECO:0000256" key="3">
    <source>
        <dbReference type="ARBA" id="ARBA00022692"/>
    </source>
</evidence>
<feature type="transmembrane region" description="Helical" evidence="6">
    <location>
        <begin position="116"/>
        <end position="137"/>
    </location>
</feature>
<keyword evidence="2" id="KW-1003">Cell membrane</keyword>
<accession>A0ABT7U9U9</accession>
<dbReference type="EMBL" id="JAUDCG010000005">
    <property type="protein sequence ID" value="MDM8156384.1"/>
    <property type="molecule type" value="Genomic_DNA"/>
</dbReference>
<evidence type="ECO:0000256" key="6">
    <source>
        <dbReference type="SAM" id="Phobius"/>
    </source>
</evidence>
<dbReference type="PANTHER" id="PTHR30250:SF24">
    <property type="entry name" value="STAGE V SPORULATION PROTEIN B"/>
    <property type="match status" value="1"/>
</dbReference>
<proteinExistence type="predicted"/>
<keyword evidence="8" id="KW-1185">Reference proteome</keyword>
<sequence>MKKTVVVSAFHLIYISVLAKLLSFLVRILLARKLGSEAMSCYSIVAPTMVFLISLVQQGIPAALSKLSAQSSDPKLPLAAGACISALTIALTLSLFTCILPFFAGELLHDIRLIPVLRALLPLLPAVALSGLLKGYLQGIQHHYAANITQLYEEAARIVFLVVCFALFPTQDPIALASLAMFSVTVGELASCICMLFHLRFSFHHIRIAPRVLSRVRPDQLRDILSISMPMMGSRLSGSLTYFLEPICMLLLVPASMSAQIVEGYGILNGYTLPLLTMPSFLSITLSNYLLPSFSYAIAHHQKKQAKKSCLLILSCCLLSGILYALFCYCFSEPLFQLFYHTSQGADQLHVLALPFLFYSLQPPLSALLHACSLSAQAFCDTLIGSLFRLGCVCFLTPYLQVEALLIALSGGMLITTFLHALRLLRYDLHGRSSAADGG</sequence>
<name>A0ABT7U9U9_9FIRM</name>
<feature type="transmembrane region" description="Helical" evidence="6">
    <location>
        <begin position="240"/>
        <end position="261"/>
    </location>
</feature>
<keyword evidence="3 6" id="KW-0812">Transmembrane</keyword>
<dbReference type="InterPro" id="IPR050833">
    <property type="entry name" value="Poly_Biosynth_Transport"/>
</dbReference>
<evidence type="ECO:0000313" key="7">
    <source>
        <dbReference type="EMBL" id="MDM8156384.1"/>
    </source>
</evidence>
<dbReference type="PANTHER" id="PTHR30250">
    <property type="entry name" value="PST FAMILY PREDICTED COLANIC ACID TRANSPORTER"/>
    <property type="match status" value="1"/>
</dbReference>
<comment type="subcellular location">
    <subcellularLocation>
        <location evidence="1">Cell membrane</location>
        <topology evidence="1">Multi-pass membrane protein</topology>
    </subcellularLocation>
</comment>
<dbReference type="RefSeq" id="WP_289606854.1">
    <property type="nucleotide sequence ID" value="NZ_JAUDCG010000005.1"/>
</dbReference>
<feature type="transmembrane region" description="Helical" evidence="6">
    <location>
        <begin position="405"/>
        <end position="425"/>
    </location>
</feature>
<organism evidence="7 8">
    <name type="scientific">Amedibacillus dolichus</name>
    <dbReference type="NCBI Taxonomy" id="31971"/>
    <lineage>
        <taxon>Bacteria</taxon>
        <taxon>Bacillati</taxon>
        <taxon>Bacillota</taxon>
        <taxon>Erysipelotrichia</taxon>
        <taxon>Erysipelotrichales</taxon>
        <taxon>Erysipelotrichaceae</taxon>
        <taxon>Amedibacillus</taxon>
    </lineage>
</organism>
<dbReference type="InterPro" id="IPR002797">
    <property type="entry name" value="Polysacc_synth"/>
</dbReference>
<dbReference type="Pfam" id="PF01943">
    <property type="entry name" value="Polysacc_synt"/>
    <property type="match status" value="1"/>
</dbReference>
<feature type="transmembrane region" description="Helical" evidence="6">
    <location>
        <begin position="174"/>
        <end position="197"/>
    </location>
</feature>
<keyword evidence="5 6" id="KW-0472">Membrane</keyword>
<feature type="transmembrane region" description="Helical" evidence="6">
    <location>
        <begin position="311"/>
        <end position="332"/>
    </location>
</feature>
<comment type="caution">
    <text evidence="7">The sequence shown here is derived from an EMBL/GenBank/DDBJ whole genome shotgun (WGS) entry which is preliminary data.</text>
</comment>
<feature type="transmembrane region" description="Helical" evidence="6">
    <location>
        <begin position="12"/>
        <end position="30"/>
    </location>
</feature>
<evidence type="ECO:0000256" key="5">
    <source>
        <dbReference type="ARBA" id="ARBA00023136"/>
    </source>
</evidence>
<keyword evidence="4 6" id="KW-1133">Transmembrane helix</keyword>
<evidence type="ECO:0000256" key="1">
    <source>
        <dbReference type="ARBA" id="ARBA00004651"/>
    </source>
</evidence>
<gene>
    <name evidence="7" type="ORF">QUV96_01875</name>
</gene>
<reference evidence="7 8" key="3">
    <citation type="submission" date="2023-06" db="EMBL/GenBank/DDBJ databases">
        <authorList>
            <person name="Zeman M."/>
            <person name="Kubasova T."/>
            <person name="Jahodarova E."/>
            <person name="Nykrynova M."/>
            <person name="Rychlik I."/>
        </authorList>
    </citation>
    <scope>NUCLEOTIDE SEQUENCE [LARGE SCALE GENOMIC DNA]</scope>
    <source>
        <strain evidence="7 8">ET39</strain>
    </source>
</reference>
<feature type="transmembrane region" description="Helical" evidence="6">
    <location>
        <begin position="76"/>
        <end position="104"/>
    </location>
</feature>
<feature type="transmembrane region" description="Helical" evidence="6">
    <location>
        <begin position="42"/>
        <end position="64"/>
    </location>
</feature>
<feature type="transmembrane region" description="Helical" evidence="6">
    <location>
        <begin position="281"/>
        <end position="299"/>
    </location>
</feature>
<evidence type="ECO:0000313" key="8">
    <source>
        <dbReference type="Proteomes" id="UP001529340"/>
    </source>
</evidence>
<protein>
    <submittedName>
        <fullName evidence="7">Oligosaccharide flippase family protein</fullName>
    </submittedName>
</protein>
<evidence type="ECO:0000256" key="2">
    <source>
        <dbReference type="ARBA" id="ARBA00022475"/>
    </source>
</evidence>
<reference evidence="7 8" key="1">
    <citation type="submission" date="2023-06" db="EMBL/GenBank/DDBJ databases">
        <title>Identification and characterization of horizontal gene transfer across gut microbiota members of farm animals based on homology search.</title>
        <authorList>
            <person name="Schwarzerova J."/>
            <person name="Nykrynova M."/>
            <person name="Jureckova K."/>
            <person name="Cejkova D."/>
            <person name="Rychlik I."/>
        </authorList>
    </citation>
    <scope>NUCLEOTIDE SEQUENCE [LARGE SCALE GENOMIC DNA]</scope>
    <source>
        <strain evidence="7 8">ET39</strain>
    </source>
</reference>
<reference evidence="8" key="2">
    <citation type="submission" date="2023-06" db="EMBL/GenBank/DDBJ databases">
        <title>Identification and characterization of horizontal gene transfer across gut microbiota members of farm animals based on homology search.</title>
        <authorList>
            <person name="Zeman M."/>
            <person name="Kubasova T."/>
            <person name="Jahodarova E."/>
            <person name="Nykrynova M."/>
            <person name="Rychlik I."/>
        </authorList>
    </citation>
    <scope>NUCLEOTIDE SEQUENCE [LARGE SCALE GENOMIC DNA]</scope>
    <source>
        <strain evidence="8">ET39</strain>
    </source>
</reference>
<evidence type="ECO:0000256" key="4">
    <source>
        <dbReference type="ARBA" id="ARBA00022989"/>
    </source>
</evidence>